<feature type="signal peptide" evidence="1">
    <location>
        <begin position="1"/>
        <end position="23"/>
    </location>
</feature>
<protein>
    <submittedName>
        <fullName evidence="2">Uncharacterized protein</fullName>
    </submittedName>
</protein>
<gene>
    <name evidence="2" type="ORF">QO011_005878</name>
</gene>
<comment type="caution">
    <text evidence="2">The sequence shown here is derived from an EMBL/GenBank/DDBJ whole genome shotgun (WGS) entry which is preliminary data.</text>
</comment>
<evidence type="ECO:0000256" key="1">
    <source>
        <dbReference type="SAM" id="SignalP"/>
    </source>
</evidence>
<reference evidence="2 3" key="1">
    <citation type="submission" date="2023-07" db="EMBL/GenBank/DDBJ databases">
        <title>Genomic Encyclopedia of Type Strains, Phase IV (KMG-IV): sequencing the most valuable type-strain genomes for metagenomic binning, comparative biology and taxonomic classification.</title>
        <authorList>
            <person name="Goeker M."/>
        </authorList>
    </citation>
    <scope>NUCLEOTIDE SEQUENCE [LARGE SCALE GENOMIC DNA]</scope>
    <source>
        <strain evidence="2 3">DSM 19619</strain>
    </source>
</reference>
<keyword evidence="1" id="KW-0732">Signal</keyword>
<organism evidence="2 3">
    <name type="scientific">Labrys wisconsinensis</name>
    <dbReference type="NCBI Taxonomy" id="425677"/>
    <lineage>
        <taxon>Bacteria</taxon>
        <taxon>Pseudomonadati</taxon>
        <taxon>Pseudomonadota</taxon>
        <taxon>Alphaproteobacteria</taxon>
        <taxon>Hyphomicrobiales</taxon>
        <taxon>Xanthobacteraceae</taxon>
        <taxon>Labrys</taxon>
    </lineage>
</organism>
<keyword evidence="3" id="KW-1185">Reference proteome</keyword>
<dbReference type="Gene3D" id="2.60.40.3440">
    <property type="match status" value="1"/>
</dbReference>
<dbReference type="EMBL" id="JAUSVX010000013">
    <property type="protein sequence ID" value="MDQ0472848.1"/>
    <property type="molecule type" value="Genomic_DNA"/>
</dbReference>
<name>A0ABU0JEZ2_9HYPH</name>
<dbReference type="RefSeq" id="WP_307280267.1">
    <property type="nucleotide sequence ID" value="NZ_JAUSVX010000013.1"/>
</dbReference>
<feature type="chain" id="PRO_5045095185" evidence="1">
    <location>
        <begin position="24"/>
        <end position="131"/>
    </location>
</feature>
<sequence>MPRALAAFSAIVLLQLSVSAATAETFHVHAAPGETVEVSNEAAWDKSCQGAGAPTYTFTAKPAHGAISTRPQTKVIKTCEAGHCACLGHEVLGSAIYYTPAAGFRGSDTFSFTSAFPNGRVLRHQALVTVK</sequence>
<dbReference type="Proteomes" id="UP001242480">
    <property type="component" value="Unassembled WGS sequence"/>
</dbReference>
<evidence type="ECO:0000313" key="3">
    <source>
        <dbReference type="Proteomes" id="UP001242480"/>
    </source>
</evidence>
<proteinExistence type="predicted"/>
<evidence type="ECO:0000313" key="2">
    <source>
        <dbReference type="EMBL" id="MDQ0472848.1"/>
    </source>
</evidence>
<accession>A0ABU0JEZ2</accession>